<dbReference type="OrthoDB" id="185373at2759"/>
<dbReference type="InterPro" id="IPR011990">
    <property type="entry name" value="TPR-like_helical_dom_sf"/>
</dbReference>
<dbReference type="InterPro" id="IPR002885">
    <property type="entry name" value="PPR_rpt"/>
</dbReference>
<dbReference type="PROSITE" id="PS51375">
    <property type="entry name" value="PPR"/>
    <property type="match status" value="1"/>
</dbReference>
<name>A0A836CJV6_9STRA</name>
<reference evidence="3" key="1">
    <citation type="submission" date="2021-02" db="EMBL/GenBank/DDBJ databases">
        <title>First Annotated Genome of the Yellow-green Alga Tribonema minus.</title>
        <authorList>
            <person name="Mahan K.M."/>
        </authorList>
    </citation>
    <scope>NUCLEOTIDE SEQUENCE</scope>
    <source>
        <strain evidence="3">UTEX B ZZ1240</strain>
    </source>
</reference>
<keyword evidence="4" id="KW-1185">Reference proteome</keyword>
<evidence type="ECO:0000313" key="4">
    <source>
        <dbReference type="Proteomes" id="UP000664859"/>
    </source>
</evidence>
<dbReference type="Proteomes" id="UP000664859">
    <property type="component" value="Unassembled WGS sequence"/>
</dbReference>
<evidence type="ECO:0000256" key="2">
    <source>
        <dbReference type="PROSITE-ProRule" id="PRU00708"/>
    </source>
</evidence>
<proteinExistence type="predicted"/>
<organism evidence="3 4">
    <name type="scientific">Tribonema minus</name>
    <dbReference type="NCBI Taxonomy" id="303371"/>
    <lineage>
        <taxon>Eukaryota</taxon>
        <taxon>Sar</taxon>
        <taxon>Stramenopiles</taxon>
        <taxon>Ochrophyta</taxon>
        <taxon>PX clade</taxon>
        <taxon>Xanthophyceae</taxon>
        <taxon>Tribonematales</taxon>
        <taxon>Tribonemataceae</taxon>
        <taxon>Tribonema</taxon>
    </lineage>
</organism>
<evidence type="ECO:0000256" key="1">
    <source>
        <dbReference type="ARBA" id="ARBA00022737"/>
    </source>
</evidence>
<keyword evidence="1" id="KW-0677">Repeat</keyword>
<evidence type="ECO:0008006" key="5">
    <source>
        <dbReference type="Google" id="ProtNLM"/>
    </source>
</evidence>
<sequence>MRASGQQPNLVTMNTLLTSAGAAGKVGIVQDIWRELHDLKLVPNVRSYNTLINCYAMAKDPGKAEEVLAEMIKSAAVKPNAIIF</sequence>
<dbReference type="Pfam" id="PF13041">
    <property type="entry name" value="PPR_2"/>
    <property type="match status" value="1"/>
</dbReference>
<dbReference type="PANTHER" id="PTHR47447:SF17">
    <property type="entry name" value="OS12G0638900 PROTEIN"/>
    <property type="match status" value="1"/>
</dbReference>
<feature type="non-terminal residue" evidence="3">
    <location>
        <position position="84"/>
    </location>
</feature>
<protein>
    <recommendedName>
        <fullName evidence="5">Pentatricopeptide repeat-containing protein</fullName>
    </recommendedName>
</protein>
<dbReference type="EMBL" id="JAFCMP010000076">
    <property type="protein sequence ID" value="KAG5188139.1"/>
    <property type="molecule type" value="Genomic_DNA"/>
</dbReference>
<comment type="caution">
    <text evidence="3">The sequence shown here is derived from an EMBL/GenBank/DDBJ whole genome shotgun (WGS) entry which is preliminary data.</text>
</comment>
<dbReference type="PANTHER" id="PTHR47447">
    <property type="entry name" value="OS03G0856100 PROTEIN"/>
    <property type="match status" value="1"/>
</dbReference>
<accession>A0A836CJV6</accession>
<dbReference type="NCBIfam" id="TIGR00756">
    <property type="entry name" value="PPR"/>
    <property type="match status" value="1"/>
</dbReference>
<evidence type="ECO:0000313" key="3">
    <source>
        <dbReference type="EMBL" id="KAG5188139.1"/>
    </source>
</evidence>
<feature type="repeat" description="PPR" evidence="2">
    <location>
        <begin position="44"/>
        <end position="79"/>
    </location>
</feature>
<gene>
    <name evidence="3" type="ORF">JKP88DRAFT_146909</name>
</gene>
<dbReference type="AlphaFoldDB" id="A0A836CJV6"/>
<dbReference type="Gene3D" id="1.25.40.10">
    <property type="entry name" value="Tetratricopeptide repeat domain"/>
    <property type="match status" value="1"/>
</dbReference>